<evidence type="ECO:0000256" key="1">
    <source>
        <dbReference type="SAM" id="MobiDB-lite"/>
    </source>
</evidence>
<reference evidence="3" key="1">
    <citation type="submission" date="2016-11" db="EMBL/GenBank/DDBJ databases">
        <authorList>
            <person name="Varghese N."/>
            <person name="Submissions S."/>
        </authorList>
    </citation>
    <scope>NUCLEOTIDE SEQUENCE [LARGE SCALE GENOMIC DNA]</scope>
    <source>
        <strain evidence="3">DSM 29440</strain>
    </source>
</reference>
<dbReference type="STRING" id="1217970.SAMN05444002_2329"/>
<protein>
    <submittedName>
        <fullName evidence="2">Uncharacterized protein</fullName>
    </submittedName>
</protein>
<feature type="compositionally biased region" description="Acidic residues" evidence="1">
    <location>
        <begin position="122"/>
        <end position="134"/>
    </location>
</feature>
<feature type="region of interest" description="Disordered" evidence="1">
    <location>
        <begin position="295"/>
        <end position="314"/>
    </location>
</feature>
<accession>A0A1N6GAM7</accession>
<dbReference type="RefSeq" id="WP_139301271.1">
    <property type="nucleotide sequence ID" value="NZ_FSRL01000001.1"/>
</dbReference>
<dbReference type="Proteomes" id="UP000184932">
    <property type="component" value="Unassembled WGS sequence"/>
</dbReference>
<evidence type="ECO:0000313" key="3">
    <source>
        <dbReference type="Proteomes" id="UP000184932"/>
    </source>
</evidence>
<feature type="region of interest" description="Disordered" evidence="1">
    <location>
        <begin position="174"/>
        <end position="274"/>
    </location>
</feature>
<feature type="compositionally biased region" description="Acidic residues" evidence="1">
    <location>
        <begin position="36"/>
        <end position="45"/>
    </location>
</feature>
<feature type="region of interest" description="Disordered" evidence="1">
    <location>
        <begin position="122"/>
        <end position="142"/>
    </location>
</feature>
<feature type="compositionally biased region" description="Acidic residues" evidence="1">
    <location>
        <begin position="255"/>
        <end position="272"/>
    </location>
</feature>
<keyword evidence="3" id="KW-1185">Reference proteome</keyword>
<gene>
    <name evidence="2" type="ORF">SAMN05444002_2329</name>
</gene>
<dbReference type="OrthoDB" id="7875768at2"/>
<sequence length="377" mass="40265">MSDPMSNVEIEDVLSSIRRLVSENATRPRPAAAPDPEPDLEDEPDALVLTPSLRVGEAAEAGEEPADEAAGPAGPEDEAPDAGAETALDASWAELAGSEAGQSRAADVADDALLSRVAELESAFDDGDSFEPDGSEVAAPEEAYDWDDDATEDAVIDLSTPDVPSGRLHFTRITPEADDVAATEEEPALAEADWDETAEIEVEEEPAAEESWPEPEEDWTAPELPTPEENDAGATVTPLVFRSSHRGAAAAQPVEDAEEIAPEPDPEPEPEEVLEREALAEQDAALEGYVIGTEARDAASDEDDHDPWHDDEDDDTSVAAFAAEGAPAAIDEARLADLVAEVVRAELRGRMGERITQNVRKLVRREIARALETRGIR</sequence>
<feature type="compositionally biased region" description="Acidic residues" evidence="1">
    <location>
        <begin position="176"/>
        <end position="231"/>
    </location>
</feature>
<evidence type="ECO:0000313" key="2">
    <source>
        <dbReference type="EMBL" id="SIO04482.1"/>
    </source>
</evidence>
<proteinExistence type="predicted"/>
<organism evidence="2 3">
    <name type="scientific">Vannielia litorea</name>
    <dbReference type="NCBI Taxonomy" id="1217970"/>
    <lineage>
        <taxon>Bacteria</taxon>
        <taxon>Pseudomonadati</taxon>
        <taxon>Pseudomonadota</taxon>
        <taxon>Alphaproteobacteria</taxon>
        <taxon>Rhodobacterales</taxon>
        <taxon>Paracoccaceae</taxon>
        <taxon>Vannielia</taxon>
    </lineage>
</organism>
<dbReference type="AlphaFoldDB" id="A0A1N6GAM7"/>
<dbReference type="EMBL" id="FSRL01000001">
    <property type="protein sequence ID" value="SIO04482.1"/>
    <property type="molecule type" value="Genomic_DNA"/>
</dbReference>
<name>A0A1N6GAM7_9RHOB</name>
<feature type="compositionally biased region" description="Acidic residues" evidence="1">
    <location>
        <begin position="300"/>
        <end position="314"/>
    </location>
</feature>
<feature type="region of interest" description="Disordered" evidence="1">
    <location>
        <begin position="21"/>
        <end position="106"/>
    </location>
</feature>